<evidence type="ECO:0000256" key="2">
    <source>
        <dbReference type="ARBA" id="ARBA00022692"/>
    </source>
</evidence>
<dbReference type="CDD" id="cd17321">
    <property type="entry name" value="MFS_MMR_MDR_like"/>
    <property type="match status" value="1"/>
</dbReference>
<dbReference type="Gene3D" id="1.20.1250.20">
    <property type="entry name" value="MFS general substrate transporter like domains"/>
    <property type="match status" value="1"/>
</dbReference>
<feature type="transmembrane region" description="Helical" evidence="5">
    <location>
        <begin position="300"/>
        <end position="318"/>
    </location>
</feature>
<comment type="caution">
    <text evidence="7">The sequence shown here is derived from an EMBL/GenBank/DDBJ whole genome shotgun (WGS) entry which is preliminary data.</text>
</comment>
<feature type="transmembrane region" description="Helical" evidence="5">
    <location>
        <begin position="330"/>
        <end position="347"/>
    </location>
</feature>
<feature type="transmembrane region" description="Helical" evidence="5">
    <location>
        <begin position="163"/>
        <end position="183"/>
    </location>
</feature>
<feature type="transmembrane region" description="Helical" evidence="5">
    <location>
        <begin position="353"/>
        <end position="377"/>
    </location>
</feature>
<dbReference type="EMBL" id="AMPO01000006">
    <property type="protein sequence ID" value="EKF85624.1"/>
    <property type="molecule type" value="Genomic_DNA"/>
</dbReference>
<evidence type="ECO:0000256" key="3">
    <source>
        <dbReference type="ARBA" id="ARBA00022989"/>
    </source>
</evidence>
<feature type="transmembrane region" description="Helical" evidence="5">
    <location>
        <begin position="195"/>
        <end position="217"/>
    </location>
</feature>
<evidence type="ECO:0000313" key="7">
    <source>
        <dbReference type="EMBL" id="EKF85624.1"/>
    </source>
</evidence>
<organism evidence="7 8">
    <name type="scientific">Methanobacterium formicicum (strain DSM 3637 / PP1)</name>
    <dbReference type="NCBI Taxonomy" id="1204725"/>
    <lineage>
        <taxon>Archaea</taxon>
        <taxon>Methanobacteriati</taxon>
        <taxon>Methanobacteriota</taxon>
        <taxon>Methanomada group</taxon>
        <taxon>Methanobacteria</taxon>
        <taxon>Methanobacteriales</taxon>
        <taxon>Methanobacteriaceae</taxon>
        <taxon>Methanobacterium</taxon>
    </lineage>
</organism>
<dbReference type="Gene3D" id="1.20.1720.10">
    <property type="entry name" value="Multidrug resistance protein D"/>
    <property type="match status" value="1"/>
</dbReference>
<feature type="transmembrane region" description="Helical" evidence="5">
    <location>
        <begin position="389"/>
        <end position="408"/>
    </location>
</feature>
<dbReference type="PANTHER" id="PTHR23501:SF190">
    <property type="entry name" value="MAJOR FACILITATOR SUPERFAMILY MFS_1"/>
    <property type="match status" value="1"/>
</dbReference>
<dbReference type="GO" id="GO:0005886">
    <property type="term" value="C:plasma membrane"/>
    <property type="evidence" value="ECO:0007669"/>
    <property type="project" value="TreeGrafter"/>
</dbReference>
<dbReference type="Proteomes" id="UP000007360">
    <property type="component" value="Unassembled WGS sequence"/>
</dbReference>
<feature type="transmembrane region" description="Helical" evidence="5">
    <location>
        <begin position="46"/>
        <end position="66"/>
    </location>
</feature>
<comment type="subcellular location">
    <subcellularLocation>
        <location evidence="1">Membrane</location>
        <topology evidence="1">Multi-pass membrane protein</topology>
    </subcellularLocation>
</comment>
<feature type="transmembrane region" description="Helical" evidence="5">
    <location>
        <begin position="78"/>
        <end position="95"/>
    </location>
</feature>
<sequence>MIWMFNSLRTRILAVIFAGAILIAIDGSTVYPMLEAIQDTFAVNKSTVTWILNIEVIFIMLGTPLFAKLSDRYGRKPIYLTSAILFLLGTITVSFSQSFEILLIGRALQGLGAVLSVLAVTIIGDYFDETRGTILGAFGVVISLTYALGPAIAGFFVDINWHYVFMINIPVALAVVLLGYFLLPAGKPLQKHRSFDWKGMSLLAISISTLSLLVYSFKGNWLTEIAYDEMILFPLLIISLALFWWVERKTDEPILPIGLLKQRDILIGSLVALLGFLFMAGTYYYSTFARHAFNLSYSDAAYLVLPHTIAAMVATIIVGKLLDKLGAKPIMVAGGAIAVFGMLLMSYSPTPFIFALAAVIFAIGNAGILGQALYYLFLDETDKSKRASGQALLSICLNVGALLGGVIISKFLDFSASAAGVDSFRDMYFFLALSYVLLTILAICLRGRLFSNKKPAKG</sequence>
<dbReference type="PROSITE" id="PS50850">
    <property type="entry name" value="MFS"/>
    <property type="match status" value="1"/>
</dbReference>
<dbReference type="InterPro" id="IPR036259">
    <property type="entry name" value="MFS_trans_sf"/>
</dbReference>
<name>K2RBD0_METFP</name>
<feature type="transmembrane region" description="Helical" evidence="5">
    <location>
        <begin position="134"/>
        <end position="157"/>
    </location>
</feature>
<evidence type="ECO:0000256" key="1">
    <source>
        <dbReference type="ARBA" id="ARBA00004141"/>
    </source>
</evidence>
<keyword evidence="3 5" id="KW-1133">Transmembrane helix</keyword>
<proteinExistence type="predicted"/>
<evidence type="ECO:0000256" key="4">
    <source>
        <dbReference type="ARBA" id="ARBA00023136"/>
    </source>
</evidence>
<dbReference type="GO" id="GO:0022857">
    <property type="term" value="F:transmembrane transporter activity"/>
    <property type="evidence" value="ECO:0007669"/>
    <property type="project" value="InterPro"/>
</dbReference>
<reference evidence="7 8" key="1">
    <citation type="journal article" date="2012" name="J. Bacteriol.">
        <title>Draft genome sequence of Methanobacterium formicicum DSM 3637, an archaebacterium isolated from the methane producer amoeba Pelomyxa palustris.</title>
        <authorList>
            <person name="Gutierrez G."/>
        </authorList>
    </citation>
    <scope>NUCLEOTIDE SEQUENCE [LARGE SCALE GENOMIC DNA]</scope>
    <source>
        <strain evidence="8">DSM 3637 / PP1</strain>
    </source>
</reference>
<dbReference type="PATRIC" id="fig|1204725.3.peg.1570"/>
<feature type="transmembrane region" description="Helical" evidence="5">
    <location>
        <begin position="107"/>
        <end position="127"/>
    </location>
</feature>
<accession>K2RBD0</accession>
<feature type="transmembrane region" description="Helical" evidence="5">
    <location>
        <begin position="428"/>
        <end position="445"/>
    </location>
</feature>
<evidence type="ECO:0000256" key="5">
    <source>
        <dbReference type="SAM" id="Phobius"/>
    </source>
</evidence>
<keyword evidence="2 5" id="KW-0812">Transmembrane</keyword>
<feature type="transmembrane region" description="Helical" evidence="5">
    <location>
        <begin position="266"/>
        <end position="285"/>
    </location>
</feature>
<dbReference type="InterPro" id="IPR011701">
    <property type="entry name" value="MFS"/>
</dbReference>
<dbReference type="SUPFAM" id="SSF103473">
    <property type="entry name" value="MFS general substrate transporter"/>
    <property type="match status" value="1"/>
</dbReference>
<dbReference type="Pfam" id="PF07690">
    <property type="entry name" value="MFS_1"/>
    <property type="match status" value="1"/>
</dbReference>
<feature type="transmembrane region" description="Helical" evidence="5">
    <location>
        <begin position="229"/>
        <end position="246"/>
    </location>
</feature>
<dbReference type="PANTHER" id="PTHR23501">
    <property type="entry name" value="MAJOR FACILITATOR SUPERFAMILY"/>
    <property type="match status" value="1"/>
</dbReference>
<dbReference type="AlphaFoldDB" id="K2RBD0"/>
<evidence type="ECO:0000259" key="6">
    <source>
        <dbReference type="PROSITE" id="PS50850"/>
    </source>
</evidence>
<dbReference type="InterPro" id="IPR020846">
    <property type="entry name" value="MFS_dom"/>
</dbReference>
<keyword evidence="4 5" id="KW-0472">Membrane</keyword>
<gene>
    <name evidence="7" type="ORF">A994_07826</name>
</gene>
<evidence type="ECO:0000313" key="8">
    <source>
        <dbReference type="Proteomes" id="UP000007360"/>
    </source>
</evidence>
<feature type="domain" description="Major facilitator superfamily (MFS) profile" evidence="6">
    <location>
        <begin position="12"/>
        <end position="450"/>
    </location>
</feature>
<keyword evidence="8" id="KW-1185">Reference proteome</keyword>
<protein>
    <submittedName>
        <fullName evidence="7">Major facilitator superfamily protein</fullName>
    </submittedName>
</protein>
<feature type="transmembrane region" description="Helical" evidence="5">
    <location>
        <begin position="12"/>
        <end position="34"/>
    </location>
</feature>